<comment type="caution">
    <text evidence="2">The sequence shown here is derived from an EMBL/GenBank/DDBJ whole genome shotgun (WGS) entry which is preliminary data.</text>
</comment>
<dbReference type="Proteomes" id="UP000242180">
    <property type="component" value="Unassembled WGS sequence"/>
</dbReference>
<proteinExistence type="predicted"/>
<feature type="region of interest" description="Disordered" evidence="1">
    <location>
        <begin position="199"/>
        <end position="236"/>
    </location>
</feature>
<dbReference type="InParanoid" id="A0A1X2HQS4"/>
<feature type="region of interest" description="Disordered" evidence="1">
    <location>
        <begin position="101"/>
        <end position="181"/>
    </location>
</feature>
<evidence type="ECO:0000313" key="3">
    <source>
        <dbReference type="Proteomes" id="UP000242180"/>
    </source>
</evidence>
<accession>A0A1X2HQS4</accession>
<protein>
    <submittedName>
        <fullName evidence="2">Uncharacterized protein</fullName>
    </submittedName>
</protein>
<name>A0A1X2HQS4_SYNRA</name>
<evidence type="ECO:0000313" key="2">
    <source>
        <dbReference type="EMBL" id="ORZ01691.1"/>
    </source>
</evidence>
<feature type="compositionally biased region" description="Low complexity" evidence="1">
    <location>
        <begin position="121"/>
        <end position="132"/>
    </location>
</feature>
<sequence>MAQTPMLDFEILPLTPDEGDENNYNYIAEEEEPCNWLEDSECQENLFCIVPLMPEETVIDENNHCQSHIKLFFEELGYLTEEPEPIDPTRDYDAEARQLLEEREKTRPRHVDLSRMPSLAHSRSGVSSTSSSIHHDFHNDVRSPLYMGHTGAPAVADHHASHHTPATPTGHPHHPPHHYHNHHLAFAPYAMAAHDKFHTHTDHHHHHHHHPSHHHNNLHNNHQSHHYRGRHPLTHA</sequence>
<reference evidence="2 3" key="1">
    <citation type="submission" date="2016-07" db="EMBL/GenBank/DDBJ databases">
        <title>Pervasive Adenine N6-methylation of Active Genes in Fungi.</title>
        <authorList>
            <consortium name="DOE Joint Genome Institute"/>
            <person name="Mondo S.J."/>
            <person name="Dannebaum R.O."/>
            <person name="Kuo R.C."/>
            <person name="Labutti K."/>
            <person name="Haridas S."/>
            <person name="Kuo A."/>
            <person name="Salamov A."/>
            <person name="Ahrendt S.R."/>
            <person name="Lipzen A."/>
            <person name="Sullivan W."/>
            <person name="Andreopoulos W.B."/>
            <person name="Clum A."/>
            <person name="Lindquist E."/>
            <person name="Daum C."/>
            <person name="Ramamoorthy G.K."/>
            <person name="Gryganskyi A."/>
            <person name="Culley D."/>
            <person name="Magnuson J.K."/>
            <person name="James T.Y."/>
            <person name="O'Malley M.A."/>
            <person name="Stajich J.E."/>
            <person name="Spatafora J.W."/>
            <person name="Visel A."/>
            <person name="Grigoriev I.V."/>
        </authorList>
    </citation>
    <scope>NUCLEOTIDE SEQUENCE [LARGE SCALE GENOMIC DNA]</scope>
    <source>
        <strain evidence="2 3">NRRL 2496</strain>
    </source>
</reference>
<keyword evidence="3" id="KW-1185">Reference proteome</keyword>
<dbReference type="EMBL" id="MCGN01000002">
    <property type="protein sequence ID" value="ORZ01691.1"/>
    <property type="molecule type" value="Genomic_DNA"/>
</dbReference>
<feature type="compositionally biased region" description="Basic residues" evidence="1">
    <location>
        <begin position="171"/>
        <end position="181"/>
    </location>
</feature>
<gene>
    <name evidence="2" type="ORF">BCR43DRAFT_487341</name>
</gene>
<evidence type="ECO:0000256" key="1">
    <source>
        <dbReference type="SAM" id="MobiDB-lite"/>
    </source>
</evidence>
<dbReference type="AlphaFoldDB" id="A0A1X2HQS4"/>
<dbReference type="OMA" id="IDENNHC"/>
<feature type="compositionally biased region" description="Basic residues" evidence="1">
    <location>
        <begin position="201"/>
        <end position="236"/>
    </location>
</feature>
<dbReference type="OrthoDB" id="2285800at2759"/>
<feature type="compositionally biased region" description="Basic and acidic residues" evidence="1">
    <location>
        <begin position="101"/>
        <end position="113"/>
    </location>
</feature>
<organism evidence="2 3">
    <name type="scientific">Syncephalastrum racemosum</name>
    <name type="common">Filamentous fungus</name>
    <dbReference type="NCBI Taxonomy" id="13706"/>
    <lineage>
        <taxon>Eukaryota</taxon>
        <taxon>Fungi</taxon>
        <taxon>Fungi incertae sedis</taxon>
        <taxon>Mucoromycota</taxon>
        <taxon>Mucoromycotina</taxon>
        <taxon>Mucoromycetes</taxon>
        <taxon>Mucorales</taxon>
        <taxon>Syncephalastraceae</taxon>
        <taxon>Syncephalastrum</taxon>
    </lineage>
</organism>